<gene>
    <name evidence="2" type="ORF">OEW28_15485</name>
</gene>
<keyword evidence="1" id="KW-0472">Membrane</keyword>
<organism evidence="2 3">
    <name type="scientific">Albidovulum marisflavi</name>
    <dbReference type="NCBI Taxonomy" id="2984159"/>
    <lineage>
        <taxon>Bacteria</taxon>
        <taxon>Pseudomonadati</taxon>
        <taxon>Pseudomonadota</taxon>
        <taxon>Alphaproteobacteria</taxon>
        <taxon>Rhodobacterales</taxon>
        <taxon>Paracoccaceae</taxon>
        <taxon>Albidovulum</taxon>
    </lineage>
</organism>
<keyword evidence="1" id="KW-0812">Transmembrane</keyword>
<reference evidence="2 3" key="1">
    <citation type="submission" date="2022-10" db="EMBL/GenBank/DDBJ databases">
        <title>Defluviimonas sp. nov., isolated from ocean surface water.</title>
        <authorList>
            <person name="He W."/>
            <person name="Wang L."/>
            <person name="Zhang D.-F."/>
        </authorList>
    </citation>
    <scope>NUCLEOTIDE SEQUENCE [LARGE SCALE GENOMIC DNA]</scope>
    <source>
        <strain evidence="2 3">WL0002</strain>
    </source>
</reference>
<proteinExistence type="predicted"/>
<sequence>MPKFLDREHPIFRRLWVRVATVAAPLGWAVLEIAAGNPLWAVIFGALGGYALYELFLRRS</sequence>
<keyword evidence="3" id="KW-1185">Reference proteome</keyword>
<evidence type="ECO:0008006" key="4">
    <source>
        <dbReference type="Google" id="ProtNLM"/>
    </source>
</evidence>
<comment type="caution">
    <text evidence="2">The sequence shown here is derived from an EMBL/GenBank/DDBJ whole genome shotgun (WGS) entry which is preliminary data.</text>
</comment>
<dbReference type="EMBL" id="JAOWKY010000004">
    <property type="protein sequence ID" value="MCV2870033.1"/>
    <property type="molecule type" value="Genomic_DNA"/>
</dbReference>
<feature type="transmembrane region" description="Helical" evidence="1">
    <location>
        <begin position="39"/>
        <end position="57"/>
    </location>
</feature>
<evidence type="ECO:0000256" key="1">
    <source>
        <dbReference type="SAM" id="Phobius"/>
    </source>
</evidence>
<protein>
    <recommendedName>
        <fullName evidence="4">DUF3329 domain-containing protein</fullName>
    </recommendedName>
</protein>
<feature type="transmembrane region" description="Helical" evidence="1">
    <location>
        <begin position="15"/>
        <end position="33"/>
    </location>
</feature>
<evidence type="ECO:0000313" key="3">
    <source>
        <dbReference type="Proteomes" id="UP001652542"/>
    </source>
</evidence>
<keyword evidence="1" id="KW-1133">Transmembrane helix</keyword>
<accession>A0ABT2ZG78</accession>
<dbReference type="RefSeq" id="WP_263735701.1">
    <property type="nucleotide sequence ID" value="NZ_JAOWKY010000004.1"/>
</dbReference>
<name>A0ABT2ZG78_9RHOB</name>
<dbReference type="Proteomes" id="UP001652542">
    <property type="component" value="Unassembled WGS sequence"/>
</dbReference>
<evidence type="ECO:0000313" key="2">
    <source>
        <dbReference type="EMBL" id="MCV2870033.1"/>
    </source>
</evidence>